<feature type="transmembrane region" description="Helical" evidence="8">
    <location>
        <begin position="151"/>
        <end position="171"/>
    </location>
</feature>
<feature type="transmembrane region" description="Helical" evidence="8">
    <location>
        <begin position="275"/>
        <end position="295"/>
    </location>
</feature>
<keyword evidence="7 8" id="KW-0472">Membrane</keyword>
<protein>
    <submittedName>
        <fullName evidence="9">Spore gernimation protein</fullName>
    </submittedName>
</protein>
<feature type="transmembrane region" description="Helical" evidence="8">
    <location>
        <begin position="12"/>
        <end position="32"/>
    </location>
</feature>
<name>A0ABX3I9B7_9BACI</name>
<evidence type="ECO:0000256" key="4">
    <source>
        <dbReference type="ARBA" id="ARBA00022544"/>
    </source>
</evidence>
<dbReference type="PANTHER" id="PTHR34975:SF2">
    <property type="entry name" value="SPORE GERMINATION PROTEIN A2"/>
    <property type="match status" value="1"/>
</dbReference>
<organism evidence="9 10">
    <name type="scientific">Bacillus haynesii</name>
    <dbReference type="NCBI Taxonomy" id="1925021"/>
    <lineage>
        <taxon>Bacteria</taxon>
        <taxon>Bacillati</taxon>
        <taxon>Bacillota</taxon>
        <taxon>Bacilli</taxon>
        <taxon>Bacillales</taxon>
        <taxon>Bacillaceae</taxon>
        <taxon>Bacillus</taxon>
    </lineage>
</organism>
<evidence type="ECO:0000256" key="7">
    <source>
        <dbReference type="ARBA" id="ARBA00023136"/>
    </source>
</evidence>
<evidence type="ECO:0000256" key="2">
    <source>
        <dbReference type="ARBA" id="ARBA00007998"/>
    </source>
</evidence>
<comment type="similarity">
    <text evidence="2">Belongs to the amino acid-polyamine-organocation (APC) superfamily. Spore germination protein (SGP) (TC 2.A.3.9) family.</text>
</comment>
<keyword evidence="5 8" id="KW-0812">Transmembrane</keyword>
<accession>A0ABX3I9B7</accession>
<dbReference type="EMBL" id="MRBL01000001">
    <property type="protein sequence ID" value="OMI30782.1"/>
    <property type="molecule type" value="Genomic_DNA"/>
</dbReference>
<proteinExistence type="inferred from homology"/>
<feature type="transmembrane region" description="Helical" evidence="8">
    <location>
        <begin position="44"/>
        <end position="67"/>
    </location>
</feature>
<evidence type="ECO:0000256" key="5">
    <source>
        <dbReference type="ARBA" id="ARBA00022692"/>
    </source>
</evidence>
<evidence type="ECO:0000256" key="8">
    <source>
        <dbReference type="SAM" id="Phobius"/>
    </source>
</evidence>
<evidence type="ECO:0000313" key="9">
    <source>
        <dbReference type="EMBL" id="OMI30782.1"/>
    </source>
</evidence>
<feature type="transmembrane region" description="Helical" evidence="8">
    <location>
        <begin position="338"/>
        <end position="357"/>
    </location>
</feature>
<reference evidence="9 10" key="1">
    <citation type="submission" date="2016-12" db="EMBL/GenBank/DDBJ databases">
        <title>Bacillus phylogenomics.</title>
        <authorList>
            <person name="Dunlap C."/>
        </authorList>
    </citation>
    <scope>NUCLEOTIDE SEQUENCE [LARGE SCALE GENOMIC DNA]</scope>
    <source>
        <strain evidence="9 10">NRRL B-41327</strain>
    </source>
</reference>
<comment type="caution">
    <text evidence="9">The sequence shown here is derived from an EMBL/GenBank/DDBJ whole genome shotgun (WGS) entry which is preliminary data.</text>
</comment>
<keyword evidence="4" id="KW-0309">Germination</keyword>
<keyword evidence="3" id="KW-0813">Transport</keyword>
<feature type="transmembrane region" description="Helical" evidence="8">
    <location>
        <begin position="307"/>
        <end position="326"/>
    </location>
</feature>
<dbReference type="PANTHER" id="PTHR34975">
    <property type="entry name" value="SPORE GERMINATION PROTEIN A2"/>
    <property type="match status" value="1"/>
</dbReference>
<feature type="transmembrane region" description="Helical" evidence="8">
    <location>
        <begin position="88"/>
        <end position="106"/>
    </location>
</feature>
<evidence type="ECO:0000256" key="6">
    <source>
        <dbReference type="ARBA" id="ARBA00022989"/>
    </source>
</evidence>
<comment type="subcellular location">
    <subcellularLocation>
        <location evidence="1">Membrane</location>
        <topology evidence="1">Multi-pass membrane protein</topology>
    </subcellularLocation>
</comment>
<sequence>MLLRSKEDRITTVQTIYLVSSTIIAVGILTLPRVLAEEVGTPDMWISIILGGILSLLTGFLVISLALRHPRRTFFDFSRQLVGKGAGSILSIIFIWYAILLGSFEIRSMGEVTQFYLLESTPIEPLMISMLWVGTYVVTGGINPIARLFELLAPITFIIFFLVIIMGVKLFNTENLLPVLGQGFIPVLKGIAPTFLTNSGIEFMMIWTAFMKEPQKAKKVIFWGIGLPISLYLTAIVIIIGALSLNGTSVETWPLITLIQQYEYRGILFERFESFLLIVWLIQIFATYVICHYIASLGLSQLFGKKLTPFVLIVLPFLYLTALFPQSINDVFTMGDMIGYYSLVVSIAFPVLLLGAARLKGERKGERHETN</sequence>
<dbReference type="NCBIfam" id="TIGR00912">
    <property type="entry name" value="2A0309"/>
    <property type="match status" value="1"/>
</dbReference>
<feature type="transmembrane region" description="Helical" evidence="8">
    <location>
        <begin position="126"/>
        <end position="146"/>
    </location>
</feature>
<dbReference type="InterPro" id="IPR004761">
    <property type="entry name" value="Spore_GerAB"/>
</dbReference>
<feature type="transmembrane region" description="Helical" evidence="8">
    <location>
        <begin position="191"/>
        <end position="210"/>
    </location>
</feature>
<evidence type="ECO:0000256" key="3">
    <source>
        <dbReference type="ARBA" id="ARBA00022448"/>
    </source>
</evidence>
<dbReference type="Gene3D" id="1.20.1740.10">
    <property type="entry name" value="Amino acid/polyamine transporter I"/>
    <property type="match status" value="1"/>
</dbReference>
<gene>
    <name evidence="9" type="ORF">BTA31_00940</name>
</gene>
<evidence type="ECO:0000313" key="10">
    <source>
        <dbReference type="Proteomes" id="UP000187046"/>
    </source>
</evidence>
<dbReference type="Proteomes" id="UP000187046">
    <property type="component" value="Unassembled WGS sequence"/>
</dbReference>
<keyword evidence="6 8" id="KW-1133">Transmembrane helix</keyword>
<feature type="transmembrane region" description="Helical" evidence="8">
    <location>
        <begin position="222"/>
        <end position="245"/>
    </location>
</feature>
<keyword evidence="10" id="KW-1185">Reference proteome</keyword>
<evidence type="ECO:0000256" key="1">
    <source>
        <dbReference type="ARBA" id="ARBA00004141"/>
    </source>
</evidence>
<dbReference type="Pfam" id="PF03845">
    <property type="entry name" value="Spore_permease"/>
    <property type="match status" value="1"/>
</dbReference>
<dbReference type="RefSeq" id="WP_043926976.1">
    <property type="nucleotide sequence ID" value="NZ_AZYP01000031.1"/>
</dbReference>